<proteinExistence type="predicted"/>
<reference evidence="1 2" key="1">
    <citation type="journal article" date="2016" name="Nat. Commun.">
        <title>Thousands of microbial genomes shed light on interconnected biogeochemical processes in an aquifer system.</title>
        <authorList>
            <person name="Anantharaman K."/>
            <person name="Brown C.T."/>
            <person name="Hug L.A."/>
            <person name="Sharon I."/>
            <person name="Castelle C.J."/>
            <person name="Probst A.J."/>
            <person name="Thomas B.C."/>
            <person name="Singh A."/>
            <person name="Wilkins M.J."/>
            <person name="Karaoz U."/>
            <person name="Brodie E.L."/>
            <person name="Williams K.H."/>
            <person name="Hubbard S.S."/>
            <person name="Banfield J.F."/>
        </authorList>
    </citation>
    <scope>NUCLEOTIDE SEQUENCE [LARGE SCALE GENOMIC DNA]</scope>
</reference>
<name>A0A1F6WJR2_9BACT</name>
<dbReference type="Proteomes" id="UP000179880">
    <property type="component" value="Unassembled WGS sequence"/>
</dbReference>
<dbReference type="AlphaFoldDB" id="A0A1F6WJR2"/>
<sequence length="63" mass="7253">MEKINFVTLLLYFSWVYFQGCSSEDPRDKLKLILLKVGTQSVGKMLKISPNFLSFVSQEPHSL</sequence>
<comment type="caution">
    <text evidence="1">The sequence shown here is derived from an EMBL/GenBank/DDBJ whole genome shotgun (WGS) entry which is preliminary data.</text>
</comment>
<protein>
    <submittedName>
        <fullName evidence="1">Uncharacterized protein</fullName>
    </submittedName>
</protein>
<evidence type="ECO:0000313" key="2">
    <source>
        <dbReference type="Proteomes" id="UP000179880"/>
    </source>
</evidence>
<dbReference type="EMBL" id="MFUH01000016">
    <property type="protein sequence ID" value="OGI81965.1"/>
    <property type="molecule type" value="Genomic_DNA"/>
</dbReference>
<evidence type="ECO:0000313" key="1">
    <source>
        <dbReference type="EMBL" id="OGI81965.1"/>
    </source>
</evidence>
<accession>A0A1F6WJR2</accession>
<gene>
    <name evidence="1" type="ORF">A3B93_02360</name>
</gene>
<organism evidence="1 2">
    <name type="scientific">Candidatus Nomurabacteria bacterium RIFCSPHIGHO2_02_FULL_42_24</name>
    <dbReference type="NCBI Taxonomy" id="1801757"/>
    <lineage>
        <taxon>Bacteria</taxon>
        <taxon>Candidatus Nomuraibacteriota</taxon>
    </lineage>
</organism>